<reference evidence="3" key="1">
    <citation type="submission" date="2015-12" db="EMBL/GenBank/DDBJ databases">
        <title>Complete genome sequences of two moderately thermophilic Paenibacillus species.</title>
        <authorList>
            <person name="Butler R.III."/>
            <person name="Wang J."/>
            <person name="Stark B.C."/>
            <person name="Pombert J.-F."/>
        </authorList>
    </citation>
    <scope>NUCLEOTIDE SEQUENCE [LARGE SCALE GENOMIC DNA]</scope>
    <source>
        <strain evidence="3">32O-Y</strain>
    </source>
</reference>
<evidence type="ECO:0000313" key="2">
    <source>
        <dbReference type="EMBL" id="ALS23809.1"/>
    </source>
</evidence>
<dbReference type="OrthoDB" id="9782201at2"/>
<dbReference type="Pfam" id="PF03618">
    <property type="entry name" value="Kinase-PPPase"/>
    <property type="match status" value="1"/>
</dbReference>
<dbReference type="GO" id="GO:0005524">
    <property type="term" value="F:ATP binding"/>
    <property type="evidence" value="ECO:0007669"/>
    <property type="project" value="InterPro"/>
</dbReference>
<dbReference type="PANTHER" id="PTHR31756">
    <property type="entry name" value="PYRUVATE, PHOSPHATE DIKINASE REGULATORY PROTEIN 1, CHLOROPLASTIC"/>
    <property type="match status" value="1"/>
</dbReference>
<dbReference type="EC" id="2.7.11.32" evidence="1"/>
<evidence type="ECO:0000313" key="3">
    <source>
        <dbReference type="Proteomes" id="UP000061660"/>
    </source>
</evidence>
<name>A0A0U2UP88_9BACL</name>
<comment type="catalytic activity">
    <reaction evidence="1">
        <text>N(tele)-phospho-L-histidyl/O-phospho-L-threonyl-[pyruvate, phosphate dikinase] + phosphate + H(+) = N(tele)-phospho-L-histidyl/L-threonyl-[pyruvate, phosphate dikinase] + diphosphate</text>
        <dbReference type="Rhea" id="RHEA:43696"/>
        <dbReference type="Rhea" id="RHEA-COMP:10650"/>
        <dbReference type="Rhea" id="RHEA-COMP:10651"/>
        <dbReference type="ChEBI" id="CHEBI:15378"/>
        <dbReference type="ChEBI" id="CHEBI:30013"/>
        <dbReference type="ChEBI" id="CHEBI:33019"/>
        <dbReference type="ChEBI" id="CHEBI:43474"/>
        <dbReference type="ChEBI" id="CHEBI:61977"/>
        <dbReference type="ChEBI" id="CHEBI:83586"/>
        <dbReference type="EC" id="2.7.4.27"/>
    </reaction>
</comment>
<dbReference type="GO" id="GO:0043531">
    <property type="term" value="F:ADP binding"/>
    <property type="evidence" value="ECO:0007669"/>
    <property type="project" value="UniProtKB-UniRule"/>
</dbReference>
<proteinExistence type="inferred from homology"/>
<dbReference type="PANTHER" id="PTHR31756:SF3">
    <property type="entry name" value="PYRUVATE, PHOSPHATE DIKINASE REGULATORY PROTEIN 1, CHLOROPLASTIC"/>
    <property type="match status" value="1"/>
</dbReference>
<accession>A0A0U2UP88</accession>
<gene>
    <name evidence="2" type="ORF">IJ22_34480</name>
</gene>
<dbReference type="InterPro" id="IPR026565">
    <property type="entry name" value="PPDK_reg"/>
</dbReference>
<keyword evidence="1 2" id="KW-0808">Transferase</keyword>
<feature type="binding site" evidence="1">
    <location>
        <begin position="152"/>
        <end position="159"/>
    </location>
    <ligand>
        <name>ADP</name>
        <dbReference type="ChEBI" id="CHEBI:456216"/>
    </ligand>
</feature>
<dbReference type="KEGG" id="pnp:IJ22_34480"/>
<comment type="catalytic activity">
    <reaction evidence="1">
        <text>N(tele)-phospho-L-histidyl/L-threonyl-[pyruvate, phosphate dikinase] + ADP = N(tele)-phospho-L-histidyl/O-phospho-L-threonyl-[pyruvate, phosphate dikinase] + AMP + H(+)</text>
        <dbReference type="Rhea" id="RHEA:43692"/>
        <dbReference type="Rhea" id="RHEA-COMP:10650"/>
        <dbReference type="Rhea" id="RHEA-COMP:10651"/>
        <dbReference type="ChEBI" id="CHEBI:15378"/>
        <dbReference type="ChEBI" id="CHEBI:30013"/>
        <dbReference type="ChEBI" id="CHEBI:61977"/>
        <dbReference type="ChEBI" id="CHEBI:83586"/>
        <dbReference type="ChEBI" id="CHEBI:456215"/>
        <dbReference type="ChEBI" id="CHEBI:456216"/>
        <dbReference type="EC" id="2.7.11.32"/>
    </reaction>
</comment>
<comment type="similarity">
    <text evidence="1">Belongs to the pyruvate, phosphate/water dikinase regulatory protein family. PDRP subfamily.</text>
</comment>
<dbReference type="EC" id="2.7.4.27" evidence="1"/>
<dbReference type="STRING" id="162209.IJ22_34480"/>
<dbReference type="GO" id="GO:0004674">
    <property type="term" value="F:protein serine/threonine kinase activity"/>
    <property type="evidence" value="ECO:0007669"/>
    <property type="project" value="UniProtKB-UniRule"/>
</dbReference>
<dbReference type="EMBL" id="CP013652">
    <property type="protein sequence ID" value="ALS23809.1"/>
    <property type="molecule type" value="Genomic_DNA"/>
</dbReference>
<comment type="function">
    <text evidence="1">Bifunctional serine/threonine kinase and phosphorylase involved in the regulation of the pyruvate, phosphate dikinase (PPDK) by catalyzing its phosphorylation/dephosphorylation.</text>
</comment>
<dbReference type="RefSeq" id="WP_062409648.1">
    <property type="nucleotide sequence ID" value="NZ_BJCS01000020.1"/>
</dbReference>
<sequence>MSEDQSYEITICSDSVGETAEAVVRATIRQFDAHQVRTKRIGHIKSEDEIRTILEEAAQRGGFVAYTLVQPELRETMKEEAIRLGVRAVDIMGPMMEAFVDTFNDAPKRKPGLLHLMDEDYFRRVEAIEFAVKCDDGRDTSALLKAQLVLIGVSRTSKTPLSIFLAHKGIKVSNLPLVPEVKAPKELFLVPSNRIVGLTMDAEKLYKIRTERLKAVGLPFGAKYATMERIDEELRYAQDLMKQVGCLVINVTDKAIEETAGIIMGYLQ</sequence>
<keyword evidence="3" id="KW-1185">Reference proteome</keyword>
<dbReference type="HAMAP" id="MF_00921">
    <property type="entry name" value="PDRP"/>
    <property type="match status" value="1"/>
</dbReference>
<dbReference type="Proteomes" id="UP000061660">
    <property type="component" value="Chromosome"/>
</dbReference>
<evidence type="ECO:0000256" key="1">
    <source>
        <dbReference type="HAMAP-Rule" id="MF_00921"/>
    </source>
</evidence>
<dbReference type="AlphaFoldDB" id="A0A0U2UP88"/>
<dbReference type="NCBIfam" id="NF003742">
    <property type="entry name" value="PRK05339.1"/>
    <property type="match status" value="1"/>
</dbReference>
<reference evidence="2 3" key="2">
    <citation type="journal article" date="2016" name="Genome Announc.">
        <title>Complete Genome Sequences of Two Interactive Moderate Thermophiles, Paenibacillus napthalenovorans 32O-Y and Paenibacillus sp. 32O-W.</title>
        <authorList>
            <person name="Butler R.R.III."/>
            <person name="Wang J."/>
            <person name="Stark B.C."/>
            <person name="Pombert J.F."/>
        </authorList>
    </citation>
    <scope>NUCLEOTIDE SEQUENCE [LARGE SCALE GENOMIC DNA]</scope>
    <source>
        <strain evidence="2 3">32O-Y</strain>
    </source>
</reference>
<keyword evidence="1" id="KW-0723">Serine/threonine-protein kinase</keyword>
<protein>
    <recommendedName>
        <fullName evidence="1">Putative pyruvate, phosphate dikinase regulatory protein</fullName>
        <shortName evidence="1">PPDK regulatory protein</shortName>
        <ecNumber evidence="1">2.7.11.32</ecNumber>
        <ecNumber evidence="1">2.7.4.27</ecNumber>
    </recommendedName>
</protein>
<dbReference type="InterPro" id="IPR005177">
    <property type="entry name" value="Kinase-pyrophosphorylase"/>
</dbReference>
<organism evidence="2 3">
    <name type="scientific">Paenibacillus naphthalenovorans</name>
    <dbReference type="NCBI Taxonomy" id="162209"/>
    <lineage>
        <taxon>Bacteria</taxon>
        <taxon>Bacillati</taxon>
        <taxon>Bacillota</taxon>
        <taxon>Bacilli</taxon>
        <taxon>Bacillales</taxon>
        <taxon>Paenibacillaceae</taxon>
        <taxon>Paenibacillus</taxon>
    </lineage>
</organism>
<dbReference type="PATRIC" id="fig|162209.4.peg.3689"/>
<dbReference type="GO" id="GO:0016776">
    <property type="term" value="F:phosphotransferase activity, phosphate group as acceptor"/>
    <property type="evidence" value="ECO:0007669"/>
    <property type="project" value="UniProtKB-UniRule"/>
</dbReference>
<keyword evidence="1" id="KW-0547">Nucleotide-binding</keyword>
<keyword evidence="1" id="KW-0418">Kinase</keyword>